<gene>
    <name evidence="2" type="ORF">LR48_Vigan05g080500</name>
</gene>
<dbReference type="Proteomes" id="UP000053144">
    <property type="component" value="Chromosome 5"/>
</dbReference>
<dbReference type="EMBL" id="CM003375">
    <property type="protein sequence ID" value="KOM43201.1"/>
    <property type="molecule type" value="Genomic_DNA"/>
</dbReference>
<name>A0A0L9UKI5_PHAAN</name>
<dbReference type="AlphaFoldDB" id="A0A0L9UKI5"/>
<evidence type="ECO:0000313" key="2">
    <source>
        <dbReference type="EMBL" id="KOM43201.1"/>
    </source>
</evidence>
<organism evidence="2 3">
    <name type="scientific">Phaseolus angularis</name>
    <name type="common">Azuki bean</name>
    <name type="synonym">Vigna angularis</name>
    <dbReference type="NCBI Taxonomy" id="3914"/>
    <lineage>
        <taxon>Eukaryota</taxon>
        <taxon>Viridiplantae</taxon>
        <taxon>Streptophyta</taxon>
        <taxon>Embryophyta</taxon>
        <taxon>Tracheophyta</taxon>
        <taxon>Spermatophyta</taxon>
        <taxon>Magnoliopsida</taxon>
        <taxon>eudicotyledons</taxon>
        <taxon>Gunneridae</taxon>
        <taxon>Pentapetalae</taxon>
        <taxon>rosids</taxon>
        <taxon>fabids</taxon>
        <taxon>Fabales</taxon>
        <taxon>Fabaceae</taxon>
        <taxon>Papilionoideae</taxon>
        <taxon>50 kb inversion clade</taxon>
        <taxon>NPAAA clade</taxon>
        <taxon>indigoferoid/millettioid clade</taxon>
        <taxon>Phaseoleae</taxon>
        <taxon>Vigna</taxon>
    </lineage>
</organism>
<proteinExistence type="predicted"/>
<protein>
    <submittedName>
        <fullName evidence="2">Uncharacterized protein</fullName>
    </submittedName>
</protein>
<evidence type="ECO:0000313" key="3">
    <source>
        <dbReference type="Proteomes" id="UP000053144"/>
    </source>
</evidence>
<sequence>METTRHEGWEDGNDDPCESQAPQNRHRRAPKNVNRKIGELLMLGFSELGIWRTRRLEIAKDRRNDPDVISFPSNRTSSSFEFCLQEVEWSEDRSDSWVDPGFRVRTFVHYRSRILSFGKNTVLGRTPSYISLTFERSAKPMGLDPERSLWLALGLIPNARPYPYLPNVGK</sequence>
<accession>A0A0L9UKI5</accession>
<dbReference type="Gramene" id="KOM43201">
    <property type="protein sequence ID" value="KOM43201"/>
    <property type="gene ID" value="LR48_Vigan05g080500"/>
</dbReference>
<reference evidence="3" key="1">
    <citation type="journal article" date="2015" name="Proc. Natl. Acad. Sci. U.S.A.">
        <title>Genome sequencing of adzuki bean (Vigna angularis) provides insight into high starch and low fat accumulation and domestication.</title>
        <authorList>
            <person name="Yang K."/>
            <person name="Tian Z."/>
            <person name="Chen C."/>
            <person name="Luo L."/>
            <person name="Zhao B."/>
            <person name="Wang Z."/>
            <person name="Yu L."/>
            <person name="Li Y."/>
            <person name="Sun Y."/>
            <person name="Li W."/>
            <person name="Chen Y."/>
            <person name="Li Y."/>
            <person name="Zhang Y."/>
            <person name="Ai D."/>
            <person name="Zhao J."/>
            <person name="Shang C."/>
            <person name="Ma Y."/>
            <person name="Wu B."/>
            <person name="Wang M."/>
            <person name="Gao L."/>
            <person name="Sun D."/>
            <person name="Zhang P."/>
            <person name="Guo F."/>
            <person name="Wang W."/>
            <person name="Li Y."/>
            <person name="Wang J."/>
            <person name="Varshney R.K."/>
            <person name="Wang J."/>
            <person name="Ling H.Q."/>
            <person name="Wan P."/>
        </authorList>
    </citation>
    <scope>NUCLEOTIDE SEQUENCE</scope>
    <source>
        <strain evidence="3">cv. Jingnong 6</strain>
    </source>
</reference>
<evidence type="ECO:0000256" key="1">
    <source>
        <dbReference type="SAM" id="MobiDB-lite"/>
    </source>
</evidence>
<feature type="region of interest" description="Disordered" evidence="1">
    <location>
        <begin position="1"/>
        <end position="31"/>
    </location>
</feature>